<dbReference type="CDD" id="cd07011">
    <property type="entry name" value="cupin_PMI_type_I_N"/>
    <property type="match status" value="1"/>
</dbReference>
<evidence type="ECO:0000256" key="2">
    <source>
        <dbReference type="ARBA" id="ARBA00022833"/>
    </source>
</evidence>
<keyword evidence="6" id="KW-1185">Reference proteome</keyword>
<accession>A0ABX8SM68</accession>
<keyword evidence="3 5" id="KW-0413">Isomerase</keyword>
<dbReference type="GO" id="GO:0004476">
    <property type="term" value="F:mannose-6-phosphate isomerase activity"/>
    <property type="evidence" value="ECO:0007669"/>
    <property type="project" value="UniProtKB-EC"/>
</dbReference>
<protein>
    <submittedName>
        <fullName evidence="5">Mannose-6-phosphate isomerase, class I</fullName>
        <ecNumber evidence="5">5.3.1.8</ecNumber>
    </submittedName>
</protein>
<organism evidence="5 6">
    <name type="scientific">Tessaracoccus palaemonis</name>
    <dbReference type="NCBI Taxonomy" id="2829499"/>
    <lineage>
        <taxon>Bacteria</taxon>
        <taxon>Bacillati</taxon>
        <taxon>Actinomycetota</taxon>
        <taxon>Actinomycetes</taxon>
        <taxon>Propionibacteriales</taxon>
        <taxon>Propionibacteriaceae</taxon>
        <taxon>Tessaracoccus</taxon>
    </lineage>
</organism>
<evidence type="ECO:0000256" key="3">
    <source>
        <dbReference type="ARBA" id="ARBA00023235"/>
    </source>
</evidence>
<dbReference type="EC" id="5.3.1.8" evidence="5"/>
<feature type="domain" description="Phosphomannose isomerase type I catalytic" evidence="4">
    <location>
        <begin position="4"/>
        <end position="140"/>
    </location>
</feature>
<dbReference type="EMBL" id="CP079216">
    <property type="protein sequence ID" value="QXT63133.1"/>
    <property type="molecule type" value="Genomic_DNA"/>
</dbReference>
<dbReference type="PANTHER" id="PTHR10309:SF0">
    <property type="entry name" value="MANNOSE-6-PHOSPHATE ISOMERASE"/>
    <property type="match status" value="1"/>
</dbReference>
<evidence type="ECO:0000259" key="4">
    <source>
        <dbReference type="Pfam" id="PF20511"/>
    </source>
</evidence>
<dbReference type="RefSeq" id="WP_219082744.1">
    <property type="nucleotide sequence ID" value="NZ_CP079216.1"/>
</dbReference>
<evidence type="ECO:0000313" key="6">
    <source>
        <dbReference type="Proteomes" id="UP000824504"/>
    </source>
</evidence>
<dbReference type="Pfam" id="PF20511">
    <property type="entry name" value="PMI_typeI_cat"/>
    <property type="match status" value="1"/>
</dbReference>
<reference evidence="5 6" key="1">
    <citation type="submission" date="2021-07" db="EMBL/GenBank/DDBJ databases">
        <title>complete genome sequencing of Tessaracoccus sp.J1M15.</title>
        <authorList>
            <person name="Bae J.-W."/>
            <person name="Kim D.-y."/>
        </authorList>
    </citation>
    <scope>NUCLEOTIDE SEQUENCE [LARGE SCALE GENOMIC DNA]</scope>
    <source>
        <strain evidence="5 6">J1M15</strain>
    </source>
</reference>
<evidence type="ECO:0000256" key="1">
    <source>
        <dbReference type="ARBA" id="ARBA00022723"/>
    </source>
</evidence>
<dbReference type="InterPro" id="IPR046457">
    <property type="entry name" value="PMI_typeI_cat"/>
</dbReference>
<dbReference type="InterPro" id="IPR016305">
    <property type="entry name" value="Mannose-6-P_Isomerase"/>
</dbReference>
<dbReference type="PANTHER" id="PTHR10309">
    <property type="entry name" value="MANNOSE-6-PHOSPHATE ISOMERASE"/>
    <property type="match status" value="1"/>
</dbReference>
<dbReference type="PIRSF" id="PIRSF001480">
    <property type="entry name" value="Mannose-6-phosphate_isomerase"/>
    <property type="match status" value="1"/>
</dbReference>
<keyword evidence="2" id="KW-0862">Zinc</keyword>
<sequence>MLIHRITNSPRDYAWGVPGGISAALGWPATAAVEAELWFGAHPASPSLFAEPTLWPDLLGWEEASGGQLPYLLKILAAAEPLSLQAHPASAQAAAGFARENAHGIPLDAPHRNYKDPFSKPELIVALADGFEALCGFRPVGESLALVDLLFARCDPDAAGPLARLHELLAAPDGLFHAVAWLLAHGADVDVLVEEVSRQAIASDDLEVAGRLAARYPGDPGIAVALLLNHVTLAAGECLWLPAGNVHAYLRGIGVELMGPSDNVLRGGLTPKHVDRAELLQVLDFTGATAPLLAPEILDGKAVAYRPETAGFQLVLAHGDAAVETGSASIVVVLDGEFVVASGDREITLPHGQAALITEPGRVELRGSGRLALAAGRS</sequence>
<dbReference type="InterPro" id="IPR001250">
    <property type="entry name" value="Man6P_Isoase-1"/>
</dbReference>
<name>A0ABX8SM68_9ACTN</name>
<gene>
    <name evidence="5" type="primary">manA</name>
    <name evidence="5" type="ORF">KDB89_01180</name>
</gene>
<evidence type="ECO:0000313" key="5">
    <source>
        <dbReference type="EMBL" id="QXT63133.1"/>
    </source>
</evidence>
<dbReference type="NCBIfam" id="TIGR00218">
    <property type="entry name" value="manA"/>
    <property type="match status" value="1"/>
</dbReference>
<proteinExistence type="predicted"/>
<keyword evidence="1" id="KW-0479">Metal-binding</keyword>
<dbReference type="Proteomes" id="UP000824504">
    <property type="component" value="Chromosome"/>
</dbReference>